<protein>
    <submittedName>
        <fullName evidence="2">Type VI secretion protein</fullName>
    </submittedName>
</protein>
<reference evidence="2 3" key="1">
    <citation type="submission" date="2016-03" db="EMBL/GenBank/DDBJ databases">
        <authorList>
            <person name="Ploux O."/>
        </authorList>
    </citation>
    <scope>NUCLEOTIDE SEQUENCE [LARGE SCALE GENOMIC DNA]</scope>
    <source>
        <strain evidence="2 3">R-45378</strain>
    </source>
</reference>
<name>A0A177NAM0_9GAMM</name>
<dbReference type="NCBIfam" id="TIGR03363">
    <property type="entry name" value="VI_chp_8"/>
    <property type="match status" value="1"/>
</dbReference>
<dbReference type="RefSeq" id="WP_064041200.1">
    <property type="nucleotide sequence ID" value="NZ_LUUJ01000093.1"/>
</dbReference>
<evidence type="ECO:0000313" key="2">
    <source>
        <dbReference type="EMBL" id="OAI14140.1"/>
    </source>
</evidence>
<dbReference type="AlphaFoldDB" id="A0A177NAM0"/>
<organism evidence="2 3">
    <name type="scientific">Methylomonas koyamae</name>
    <dbReference type="NCBI Taxonomy" id="702114"/>
    <lineage>
        <taxon>Bacteria</taxon>
        <taxon>Pseudomonadati</taxon>
        <taxon>Pseudomonadota</taxon>
        <taxon>Gammaproteobacteria</taxon>
        <taxon>Methylococcales</taxon>
        <taxon>Methylococcaceae</taxon>
        <taxon>Methylomonas</taxon>
    </lineage>
</organism>
<dbReference type="InterPro" id="IPR010657">
    <property type="entry name" value="ImpA_N"/>
</dbReference>
<dbReference type="EMBL" id="LUUJ01000093">
    <property type="protein sequence ID" value="OAI14140.1"/>
    <property type="molecule type" value="Genomic_DNA"/>
</dbReference>
<gene>
    <name evidence="2" type="ORF">A1507_15790</name>
</gene>
<evidence type="ECO:0000313" key="3">
    <source>
        <dbReference type="Proteomes" id="UP000077857"/>
    </source>
</evidence>
<sequence>MADLSGLLNEISPDNPCGDNLEYDAARIALDTDIQGTPENQFTGEKAMPPNWRDIQKQTIALLERSRDLQVILYLIRALIPLEGLAGFRDGLGLLQESVNRYWDSIHPQLDPDDGLDPTLRINIIEELVNFDWIIRPLSLTPLVESKAVGRFCLRDIQYATDKLEPPEGVAKPDINAIKAAFLDVDGEELAATFRAIGESSASVAQLENFVSEKVGVGQGANLSALRSLLKEISYQFDQLAGSRLVGETEAAGEDAGADAEDEAGAKAPAKVKQAAGTIETRADVVRTLDLLCKYYAENEPSSPVPILLQRAKYLATADFLSIVNNLMPDALSQIDLIKGPDLN</sequence>
<dbReference type="InterPro" id="IPR017740">
    <property type="entry name" value="TssA-like"/>
</dbReference>
<feature type="domain" description="ImpA N-terminal" evidence="1">
    <location>
        <begin position="8"/>
        <end position="129"/>
    </location>
</feature>
<dbReference type="Proteomes" id="UP000077857">
    <property type="component" value="Unassembled WGS sequence"/>
</dbReference>
<accession>A0A177NAM0</accession>
<dbReference type="OrthoDB" id="9771118at2"/>
<comment type="caution">
    <text evidence="2">The sequence shown here is derived from an EMBL/GenBank/DDBJ whole genome shotgun (WGS) entry which is preliminary data.</text>
</comment>
<dbReference type="PANTHER" id="PTHR37951">
    <property type="entry name" value="CYTOPLASMIC PROTEIN-RELATED"/>
    <property type="match status" value="1"/>
</dbReference>
<dbReference type="PANTHER" id="PTHR37951:SF1">
    <property type="entry name" value="TYPE VI SECRETION SYSTEM COMPONENT TSSA1"/>
    <property type="match status" value="1"/>
</dbReference>
<evidence type="ECO:0000259" key="1">
    <source>
        <dbReference type="Pfam" id="PF06812"/>
    </source>
</evidence>
<dbReference type="Pfam" id="PF06812">
    <property type="entry name" value="ImpA_N"/>
    <property type="match status" value="1"/>
</dbReference>
<proteinExistence type="predicted"/>